<dbReference type="InterPro" id="IPR039725">
    <property type="entry name" value="CC2D1A/B"/>
</dbReference>
<feature type="compositionally biased region" description="Polar residues" evidence="2">
    <location>
        <begin position="308"/>
        <end position="333"/>
    </location>
</feature>
<sequence length="897" mass="99658">MSRKPQSSGPRRSGSGFPGTGGINLVGFGLMDINNLNFDNEDDDDIDDTDLETELDALMSGKRQKKREELKQKADSVDLTAIAAMASAAMKDDLDDGNVDLEGIENDDELLAELNELNNDDKDEIAQEAPQPIKPKTQLNTVLRPPNLPIYSTSTSSSKNTPSPVDITVLLAYRLQTYQIAEEAVKSFGDETRARRYSRAIKTLESQLKQAQLGKAIPENDIPPPVTIHGPLPMELPKDKSAAPSIDETNDVLESGQKNEAVRAILCRSGTYPPVYIADALGNPDDIGDTTSDQPQTPILVEEALTSLPSSSISKPPQSTLPQAHPSQIPSRPSQATLESSAQSQESLLTTRREQYRKAALVAKHSGNHELAIQYVRVAKQIDVVLQALLEGKPVDLVKMPPSPPRMAASVSRAAARPTLQPEQEELIKFIDMNAKTDPTVYKAPAQAQTILGALEQRLAKYKEAEMAAKEKSDASRVRRLGRIIKDYQDAIKAHKAGKRVDFQDLPVPPGFDPISTMSIAESASLSLKTKAWSASGVDRAQEYSEAKPMVLSRPSTPASAVPSPPKQSVKRQMSTTIEKQKQFLLERQRLFKEAAKEALKNGASKEQAMEYVRMMKGIKPMLQATESGLPVDLNSIPVPPQLQQDFVILDKKECEYELPADSEELYRTLEQELEEQYNTCMTNKEHFFKLGDVGSGTKFEKLAQDTQKDLTVLKASWKRGDRTPRFRYEDRVFTIVRHNHNVAENVMQVSVIRGITLPGKFNELDTYVKVDFAYPADAPQSQRCSTFRDTTNPAYDFTCCFEVSRKSRSFLRALKRVQLKIEVWSKRGFLRADGLLGVASVKLVDLETKCDLHEVFPVMDGRRDTGGKLEVKVQVSEPFSTRQIEEIKKRWLVIGP</sequence>
<proteinExistence type="inferred from homology"/>
<name>A0A1V9XN52_9ACAR</name>
<feature type="compositionally biased region" description="Low complexity" evidence="2">
    <location>
        <begin position="553"/>
        <end position="562"/>
    </location>
</feature>
<evidence type="ECO:0000313" key="5">
    <source>
        <dbReference type="Proteomes" id="UP000192247"/>
    </source>
</evidence>
<feature type="compositionally biased region" description="Low complexity" evidence="2">
    <location>
        <begin position="1"/>
        <end position="15"/>
    </location>
</feature>
<reference evidence="4 5" key="1">
    <citation type="journal article" date="2017" name="Gigascience">
        <title>Draft genome of the honey bee ectoparasitic mite, Tropilaelaps mercedesae, is shaped by the parasitic life history.</title>
        <authorList>
            <person name="Dong X."/>
            <person name="Armstrong S.D."/>
            <person name="Xia D."/>
            <person name="Makepeace B.L."/>
            <person name="Darby A.C."/>
            <person name="Kadowaki T."/>
        </authorList>
    </citation>
    <scope>NUCLEOTIDE SEQUENCE [LARGE SCALE GENOMIC DNA]</scope>
    <source>
        <strain evidence="4">Wuxi-XJTLU</strain>
    </source>
</reference>
<dbReference type="FunCoup" id="A0A1V9XN52">
    <property type="interactions" value="899"/>
</dbReference>
<gene>
    <name evidence="4" type="ORF">BIW11_08773</name>
</gene>
<keyword evidence="5" id="KW-1185">Reference proteome</keyword>
<feature type="domain" description="C2" evidence="3">
    <location>
        <begin position="719"/>
        <end position="857"/>
    </location>
</feature>
<feature type="region of interest" description="Disordered" evidence="2">
    <location>
        <begin position="1"/>
        <end position="20"/>
    </location>
</feature>
<feature type="region of interest" description="Disordered" evidence="2">
    <location>
        <begin position="308"/>
        <end position="350"/>
    </location>
</feature>
<dbReference type="SMART" id="SM00239">
    <property type="entry name" value="C2"/>
    <property type="match status" value="1"/>
</dbReference>
<dbReference type="OrthoDB" id="19996at2759"/>
<dbReference type="InterPro" id="IPR035892">
    <property type="entry name" value="C2_domain_sf"/>
</dbReference>
<evidence type="ECO:0000256" key="2">
    <source>
        <dbReference type="SAM" id="MobiDB-lite"/>
    </source>
</evidence>
<dbReference type="InterPro" id="IPR006608">
    <property type="entry name" value="CC2D1A/B_DM14"/>
</dbReference>
<dbReference type="InterPro" id="IPR000008">
    <property type="entry name" value="C2_dom"/>
</dbReference>
<protein>
    <submittedName>
        <fullName evidence="4">Coiled-coil and C2 domain-containing protein 1-like</fullName>
    </submittedName>
</protein>
<dbReference type="PANTHER" id="PTHR13076">
    <property type="entry name" value="COILED-COIL AND C2 DOMAIN-CONTAINING PROTEIN 1-LIKE"/>
    <property type="match status" value="1"/>
</dbReference>
<organism evidence="4 5">
    <name type="scientific">Tropilaelaps mercedesae</name>
    <dbReference type="NCBI Taxonomy" id="418985"/>
    <lineage>
        <taxon>Eukaryota</taxon>
        <taxon>Metazoa</taxon>
        <taxon>Ecdysozoa</taxon>
        <taxon>Arthropoda</taxon>
        <taxon>Chelicerata</taxon>
        <taxon>Arachnida</taxon>
        <taxon>Acari</taxon>
        <taxon>Parasitiformes</taxon>
        <taxon>Mesostigmata</taxon>
        <taxon>Gamasina</taxon>
        <taxon>Dermanyssoidea</taxon>
        <taxon>Laelapidae</taxon>
        <taxon>Tropilaelaps</taxon>
    </lineage>
</organism>
<evidence type="ECO:0000313" key="4">
    <source>
        <dbReference type="EMBL" id="OQR74906.1"/>
    </source>
</evidence>
<comment type="similarity">
    <text evidence="1">Belongs to the CC2D1 family.</text>
</comment>
<feature type="compositionally biased region" description="Low complexity" evidence="2">
    <location>
        <begin position="334"/>
        <end position="350"/>
    </location>
</feature>
<dbReference type="Pfam" id="PF00168">
    <property type="entry name" value="C2"/>
    <property type="match status" value="1"/>
</dbReference>
<dbReference type="PROSITE" id="PS50004">
    <property type="entry name" value="C2"/>
    <property type="match status" value="1"/>
</dbReference>
<dbReference type="STRING" id="418985.A0A1V9XN52"/>
<evidence type="ECO:0000259" key="3">
    <source>
        <dbReference type="PROSITE" id="PS50004"/>
    </source>
</evidence>
<dbReference type="InParanoid" id="A0A1V9XN52"/>
<dbReference type="Gene3D" id="2.60.40.150">
    <property type="entry name" value="C2 domain"/>
    <property type="match status" value="1"/>
</dbReference>
<dbReference type="EMBL" id="MNPL01007181">
    <property type="protein sequence ID" value="OQR74906.1"/>
    <property type="molecule type" value="Genomic_DNA"/>
</dbReference>
<dbReference type="AlphaFoldDB" id="A0A1V9XN52"/>
<feature type="region of interest" description="Disordered" evidence="2">
    <location>
        <begin position="546"/>
        <end position="572"/>
    </location>
</feature>
<dbReference type="SMART" id="SM00685">
    <property type="entry name" value="DM14"/>
    <property type="match status" value="4"/>
</dbReference>
<dbReference type="PANTHER" id="PTHR13076:SF9">
    <property type="entry name" value="COILED-COIL AND C2 DOMAIN-CONTAINING PROTEIN 1-LIKE"/>
    <property type="match status" value="1"/>
</dbReference>
<accession>A0A1V9XN52</accession>
<dbReference type="Pfam" id="PF21528">
    <property type="entry name" value="CC2D1A-B_DM14"/>
    <property type="match status" value="3"/>
</dbReference>
<dbReference type="Proteomes" id="UP000192247">
    <property type="component" value="Unassembled WGS sequence"/>
</dbReference>
<dbReference type="SUPFAM" id="SSF49562">
    <property type="entry name" value="C2 domain (Calcium/lipid-binding domain, CaLB)"/>
    <property type="match status" value="1"/>
</dbReference>
<comment type="caution">
    <text evidence="4">The sequence shown here is derived from an EMBL/GenBank/DDBJ whole genome shotgun (WGS) entry which is preliminary data.</text>
</comment>
<evidence type="ECO:0000256" key="1">
    <source>
        <dbReference type="ARBA" id="ARBA00010672"/>
    </source>
</evidence>
<dbReference type="GO" id="GO:0001227">
    <property type="term" value="F:DNA-binding transcription repressor activity, RNA polymerase II-specific"/>
    <property type="evidence" value="ECO:0007669"/>
    <property type="project" value="InterPro"/>
</dbReference>